<feature type="compositionally biased region" description="Basic and acidic residues" evidence="1">
    <location>
        <begin position="82"/>
        <end position="91"/>
    </location>
</feature>
<feature type="region of interest" description="Disordered" evidence="1">
    <location>
        <begin position="537"/>
        <end position="615"/>
    </location>
</feature>
<evidence type="ECO:0000313" key="4">
    <source>
        <dbReference type="Proteomes" id="UP001521785"/>
    </source>
</evidence>
<accession>A0ABR3S8Z8</accession>
<feature type="region of interest" description="Disordered" evidence="1">
    <location>
        <begin position="1"/>
        <end position="208"/>
    </location>
</feature>
<dbReference type="PANTHER" id="PTHR38426:SF1">
    <property type="entry name" value="MAINTENANCE OF TELOMERE CAPPING PROTEIN 4"/>
    <property type="match status" value="1"/>
</dbReference>
<feature type="region of interest" description="Disordered" evidence="1">
    <location>
        <begin position="278"/>
        <end position="297"/>
    </location>
</feature>
<evidence type="ECO:0000256" key="2">
    <source>
        <dbReference type="SAM" id="Phobius"/>
    </source>
</evidence>
<gene>
    <name evidence="3" type="ORF">SLS60_001319</name>
</gene>
<feature type="compositionally biased region" description="Polar residues" evidence="1">
    <location>
        <begin position="106"/>
        <end position="118"/>
    </location>
</feature>
<feature type="compositionally biased region" description="Polar residues" evidence="1">
    <location>
        <begin position="895"/>
        <end position="909"/>
    </location>
</feature>
<dbReference type="InterPro" id="IPR038769">
    <property type="entry name" value="MTC4"/>
</dbReference>
<keyword evidence="2" id="KW-0812">Transmembrane</keyword>
<organism evidence="3 4">
    <name type="scientific">Paraconiothyrium brasiliense</name>
    <dbReference type="NCBI Taxonomy" id="300254"/>
    <lineage>
        <taxon>Eukaryota</taxon>
        <taxon>Fungi</taxon>
        <taxon>Dikarya</taxon>
        <taxon>Ascomycota</taxon>
        <taxon>Pezizomycotina</taxon>
        <taxon>Dothideomycetes</taxon>
        <taxon>Pleosporomycetidae</taxon>
        <taxon>Pleosporales</taxon>
        <taxon>Massarineae</taxon>
        <taxon>Didymosphaeriaceae</taxon>
        <taxon>Paraconiothyrium</taxon>
    </lineage>
</organism>
<feature type="region of interest" description="Disordered" evidence="1">
    <location>
        <begin position="627"/>
        <end position="1037"/>
    </location>
</feature>
<dbReference type="PANTHER" id="PTHR38426">
    <property type="entry name" value="MAINTENANCE OF TELOMERE CAPPING PROTEIN 4"/>
    <property type="match status" value="1"/>
</dbReference>
<feature type="compositionally biased region" description="Basic and acidic residues" evidence="1">
    <location>
        <begin position="943"/>
        <end position="964"/>
    </location>
</feature>
<comment type="caution">
    <text evidence="3">The sequence shown here is derived from an EMBL/GenBank/DDBJ whole genome shotgun (WGS) entry which is preliminary data.</text>
</comment>
<sequence>MQRPAVTVMSAPSSEGRLSTSSMPSITSSPTLNSRYSGAYADNGEGSSSQPPSLAGSRENSGERNNAYEEQLRNAGSPLQEEAVRERDFAQRKRNRRSGGFLLDSAFSSGPRSRQPQLSGHGKDEKGKQIPRHSQTNKRSEHEERYAANGIASGSPLSREVRMVDGGPADANLGEDSVDTKDHASDSVHVRKTRAGGPAIPSTAHDRDQYSDATTARPAFDPNQIVHMALSLNESRRRNLSAGQLLTPQAQATSGRRPSESFKSPGTGSSHLRQYLNDQRRISRNISPFGDRSPGRHMDMSAQRRGSVLIQRQLGKEPGEATWQRVEKARAFIELRIEYLRLLEFLPPLKPDSTAPGNFVVTANNVPGSPHAQLTRVPSYANKHHELGRPYNPLQVLRNRRSRARERRGFEHPPEEFTDVEQVHKWVDRVEEAARSFMYRQLDGVALPRLHEDHGTAAESSKPARPNKIWMFNSEELLADAHWLEHGDNKTIVEDRYGRKIFPPKEPQKQDLLSARASKEYSEKRRRSWVEGIVADNHNTTGDESEALSERGRKRRLLPTFNRADSPKHRKHNWIGSKQEAGSDTDSTDSDSDLEKRRSRKTQQMVEGDNETGALKLRMKHLMEREAKETHKAETPLLFTPDTPNKWGMETADSHDEKGIRSSFEVSDSANGSVKVRLDGLKLPPKQRNDPELSKDPSKEYRSSFEEFDSTAPNTPIHPRHYPHIDGDSTPPPSRAGSQKKPKKSKLDFLRSEESKAKHEHVHLVPDSAGPDKKRSSRNTSEEVEESTGIGSAIWAAPGAVKNFLGHRKNDSANSLTSPIKDKDRRELKEPPSAVTRFIKGVKSEGSKMGGFIFRKDGATDDSDTDAASDRVVAPESDTDEEVGSLRRRNRPNLARSTTAETTDSIASKTSKKATGYHLELPSFRSSYQNQSKIDEDSGSELSDNHIARQARETAKNRSPRFDKLAPPGLDLSRISSTSSPSPSASQDRISKLLARPGGVGHAGLPVTSLAKDRQSPSSTFMSPKRKPSRPTLEGKRHWSITDSRTELARATSTATIVSPSDLARVRALFLCSGIKAKEINRRALEVRENPPAFLTKAARSANADLYGVSRKEEHVLAARILTTAFETRIEDLQSAARRFREETVVELQSRITDIKATVETSLFARVREGGDEALQVSSKVSADAPLAVKQITDDIEHMMRMRRRRTRWVRRVGWTLLEWALLGFMWCAWLVVTLTRVVGRTVFFFWSIVRWLLWL</sequence>
<feature type="transmembrane region" description="Helical" evidence="2">
    <location>
        <begin position="1209"/>
        <end position="1232"/>
    </location>
</feature>
<dbReference type="EMBL" id="JAKJXO020000001">
    <property type="protein sequence ID" value="KAL1613087.1"/>
    <property type="molecule type" value="Genomic_DNA"/>
</dbReference>
<keyword evidence="2" id="KW-0472">Membrane</keyword>
<keyword evidence="4" id="KW-1185">Reference proteome</keyword>
<feature type="transmembrane region" description="Helical" evidence="2">
    <location>
        <begin position="1238"/>
        <end position="1255"/>
    </location>
</feature>
<feature type="compositionally biased region" description="Basic and acidic residues" evidence="1">
    <location>
        <begin position="687"/>
        <end position="705"/>
    </location>
</feature>
<reference evidence="3 4" key="1">
    <citation type="submission" date="2024-02" db="EMBL/GenBank/DDBJ databases">
        <title>De novo assembly and annotation of 12 fungi associated with fruit tree decline syndrome in Ontario, Canada.</title>
        <authorList>
            <person name="Sulman M."/>
            <person name="Ellouze W."/>
            <person name="Ilyukhin E."/>
        </authorList>
    </citation>
    <scope>NUCLEOTIDE SEQUENCE [LARGE SCALE GENOMIC DNA]</scope>
    <source>
        <strain evidence="3 4">M42-189</strain>
    </source>
</reference>
<proteinExistence type="predicted"/>
<feature type="compositionally biased region" description="Basic and acidic residues" evidence="1">
    <location>
        <begin position="60"/>
        <end position="72"/>
    </location>
</feature>
<feature type="compositionally biased region" description="Low complexity" evidence="1">
    <location>
        <begin position="19"/>
        <end position="31"/>
    </location>
</feature>
<feature type="compositionally biased region" description="Basic and acidic residues" evidence="1">
    <location>
        <begin position="178"/>
        <end position="189"/>
    </location>
</feature>
<keyword evidence="2" id="KW-1133">Transmembrane helix</keyword>
<evidence type="ECO:0000313" key="3">
    <source>
        <dbReference type="EMBL" id="KAL1613087.1"/>
    </source>
</evidence>
<feature type="compositionally biased region" description="Low complexity" evidence="1">
    <location>
        <begin position="970"/>
        <end position="988"/>
    </location>
</feature>
<evidence type="ECO:0000256" key="1">
    <source>
        <dbReference type="SAM" id="MobiDB-lite"/>
    </source>
</evidence>
<protein>
    <submittedName>
        <fullName evidence="3">Uncharacterized protein</fullName>
    </submittedName>
</protein>
<feature type="compositionally biased region" description="Basic and acidic residues" evidence="1">
    <location>
        <begin position="745"/>
        <end position="757"/>
    </location>
</feature>
<feature type="compositionally biased region" description="Basic and acidic residues" evidence="1">
    <location>
        <begin position="820"/>
        <end position="830"/>
    </location>
</feature>
<dbReference type="Proteomes" id="UP001521785">
    <property type="component" value="Unassembled WGS sequence"/>
</dbReference>
<feature type="region of interest" description="Disordered" evidence="1">
    <location>
        <begin position="247"/>
        <end position="272"/>
    </location>
</feature>
<name>A0ABR3S8Z8_9PLEO</name>